<keyword evidence="6" id="KW-1185">Reference proteome</keyword>
<keyword evidence="2" id="KW-0812">Transmembrane</keyword>
<evidence type="ECO:0000256" key="3">
    <source>
        <dbReference type="SAM" id="SignalP"/>
    </source>
</evidence>
<organism evidence="5 6">
    <name type="scientific">Streptomyces kaniharaensis</name>
    <dbReference type="NCBI Taxonomy" id="212423"/>
    <lineage>
        <taxon>Bacteria</taxon>
        <taxon>Bacillati</taxon>
        <taxon>Actinomycetota</taxon>
        <taxon>Actinomycetes</taxon>
        <taxon>Kitasatosporales</taxon>
        <taxon>Streptomycetaceae</taxon>
        <taxon>Streptomyces</taxon>
    </lineage>
</organism>
<protein>
    <submittedName>
        <fullName evidence="5">YcnI family protein</fullName>
    </submittedName>
</protein>
<dbReference type="EMBL" id="WBOF01000001">
    <property type="protein sequence ID" value="MQS13076.1"/>
    <property type="molecule type" value="Genomic_DNA"/>
</dbReference>
<comment type="caution">
    <text evidence="5">The sequence shown here is derived from an EMBL/GenBank/DDBJ whole genome shotgun (WGS) entry which is preliminary data.</text>
</comment>
<feature type="chain" id="PRO_5026999474" evidence="3">
    <location>
        <begin position="30"/>
        <end position="257"/>
    </location>
</feature>
<dbReference type="InterPro" id="IPR012533">
    <property type="entry name" value="YcnI-copper_dom"/>
</dbReference>
<dbReference type="AlphaFoldDB" id="A0A6N7KNI7"/>
<accession>A0A6N7KNI7</accession>
<feature type="signal peptide" evidence="3">
    <location>
        <begin position="1"/>
        <end position="29"/>
    </location>
</feature>
<evidence type="ECO:0000313" key="6">
    <source>
        <dbReference type="Proteomes" id="UP000450000"/>
    </source>
</evidence>
<dbReference type="Gene3D" id="2.60.40.2230">
    <property type="entry name" value="Uncharacterised protein YcnI-like PF07987, DUF1775"/>
    <property type="match status" value="1"/>
</dbReference>
<feature type="region of interest" description="Disordered" evidence="1">
    <location>
        <begin position="178"/>
        <end position="223"/>
    </location>
</feature>
<name>A0A6N7KNI7_9ACTN</name>
<proteinExistence type="predicted"/>
<evidence type="ECO:0000256" key="2">
    <source>
        <dbReference type="SAM" id="Phobius"/>
    </source>
</evidence>
<reference evidence="5 6" key="1">
    <citation type="submission" date="2019-09" db="EMBL/GenBank/DDBJ databases">
        <title>Genome Sequences of Streptomyces kaniharaensis ATCC 21070.</title>
        <authorList>
            <person name="Zhu W."/>
            <person name="De Crecy-Lagard V."/>
            <person name="Richards N.G."/>
        </authorList>
    </citation>
    <scope>NUCLEOTIDE SEQUENCE [LARGE SCALE GENOMIC DNA]</scope>
    <source>
        <strain evidence="5 6">SF-557</strain>
    </source>
</reference>
<evidence type="ECO:0000259" key="4">
    <source>
        <dbReference type="Pfam" id="PF07987"/>
    </source>
</evidence>
<dbReference type="Proteomes" id="UP000450000">
    <property type="component" value="Unassembled WGS sequence"/>
</dbReference>
<dbReference type="RefSeq" id="WP_153461289.1">
    <property type="nucleotide sequence ID" value="NZ_WBOF01000001.1"/>
</dbReference>
<evidence type="ECO:0000313" key="5">
    <source>
        <dbReference type="EMBL" id="MQS13076.1"/>
    </source>
</evidence>
<keyword evidence="3" id="KW-0732">Signal</keyword>
<gene>
    <name evidence="5" type="ORF">F7Q99_12465</name>
</gene>
<feature type="transmembrane region" description="Helical" evidence="2">
    <location>
        <begin position="228"/>
        <end position="248"/>
    </location>
</feature>
<evidence type="ECO:0000256" key="1">
    <source>
        <dbReference type="SAM" id="MobiDB-lite"/>
    </source>
</evidence>
<dbReference type="Pfam" id="PF07987">
    <property type="entry name" value="DUF1775"/>
    <property type="match status" value="1"/>
</dbReference>
<keyword evidence="2" id="KW-0472">Membrane</keyword>
<feature type="domain" description="YncI copper-binding" evidence="4">
    <location>
        <begin position="30"/>
        <end position="178"/>
    </location>
</feature>
<dbReference type="InterPro" id="IPR038507">
    <property type="entry name" value="YcnI-like_sf"/>
</dbReference>
<dbReference type="OrthoDB" id="9810871at2"/>
<keyword evidence="2" id="KW-1133">Transmembrane helix</keyword>
<dbReference type="CDD" id="cd08545">
    <property type="entry name" value="YcnI_like"/>
    <property type="match status" value="1"/>
</dbReference>
<sequence length="257" mass="26264">MRSLPTRRIAAAVAAAATSVVVLAGPAFAHVTVNPGTASQGGYTAVDFRVPNESDTASTVKLEVNLPLDHPLASVRTLPMPGWTATVEKAKLDKPIKVHGNDVNEAVSKITWTADAGIKIAPGQFQEFRVSLGPLPTDSDSLVFKALQSYDNGDIVRWIDESKDGQPEPAHPAPVLKLTKAAGGDGHGDGHGGVTASPAADGHGHGDSEDQAQASYGGKKSSDSTARVLGVVGIVVGVIGTAVGVLGLRRKSSGSAS</sequence>